<evidence type="ECO:0000313" key="1">
    <source>
        <dbReference type="EMBL" id="KIJ95845.1"/>
    </source>
</evidence>
<feature type="non-terminal residue" evidence="1">
    <location>
        <position position="179"/>
    </location>
</feature>
<dbReference type="InterPro" id="IPR009057">
    <property type="entry name" value="Homeodomain-like_sf"/>
</dbReference>
<gene>
    <name evidence="1" type="ORF">K443DRAFT_73724</name>
</gene>
<evidence type="ECO:0008006" key="3">
    <source>
        <dbReference type="Google" id="ProtNLM"/>
    </source>
</evidence>
<dbReference type="PANTHER" id="PTHR48472:SF1">
    <property type="entry name" value="TC1-LIKE TRANSPOSASE DDE DOMAIN-CONTAINING PROTEIN"/>
    <property type="match status" value="1"/>
</dbReference>
<accession>A0A0C9WUE6</accession>
<organism evidence="1 2">
    <name type="scientific">Laccaria amethystina LaAM-08-1</name>
    <dbReference type="NCBI Taxonomy" id="1095629"/>
    <lineage>
        <taxon>Eukaryota</taxon>
        <taxon>Fungi</taxon>
        <taxon>Dikarya</taxon>
        <taxon>Basidiomycota</taxon>
        <taxon>Agaricomycotina</taxon>
        <taxon>Agaricomycetes</taxon>
        <taxon>Agaricomycetidae</taxon>
        <taxon>Agaricales</taxon>
        <taxon>Agaricineae</taxon>
        <taxon>Hydnangiaceae</taxon>
        <taxon>Laccaria</taxon>
    </lineage>
</organism>
<dbReference type="SUPFAM" id="SSF46689">
    <property type="entry name" value="Homeodomain-like"/>
    <property type="match status" value="1"/>
</dbReference>
<dbReference type="EMBL" id="KN838741">
    <property type="protein sequence ID" value="KIJ95845.1"/>
    <property type="molecule type" value="Genomic_DNA"/>
</dbReference>
<dbReference type="PANTHER" id="PTHR48472">
    <property type="entry name" value="TC1-LIKE TRANSPOSASE DDE DOMAIN-CONTAINING PROTEIN"/>
    <property type="match status" value="1"/>
</dbReference>
<dbReference type="Proteomes" id="UP000054477">
    <property type="component" value="Unassembled WGS sequence"/>
</dbReference>
<name>A0A0C9WUE6_9AGAR</name>
<protein>
    <recommendedName>
        <fullName evidence="3">Transposase</fullName>
    </recommendedName>
</protein>
<proteinExistence type="predicted"/>
<evidence type="ECO:0000313" key="2">
    <source>
        <dbReference type="Proteomes" id="UP000054477"/>
    </source>
</evidence>
<dbReference type="AlphaFoldDB" id="A0A0C9WUE6"/>
<dbReference type="HOGENOM" id="CLU_056788_8_1_1"/>
<dbReference type="OrthoDB" id="3012036at2759"/>
<sequence length="179" mass="20967">MPPRTVSRDLKARIPVLYYEQNFTIKEICGLLGIKKSLAYKTLSYSSTYGVPYNPHAHTGGRRRILNREDIKFVVALIERRHCIYLDEIQEELYLHRGCRPSIPTLVRTLRRLDFSRKCVSIRALERNDIMRAAFMNTIAEEVPRPDMLMFLDEAARNRKTSGRTRGWALVGRRCVQRR</sequence>
<reference evidence="1 2" key="1">
    <citation type="submission" date="2014-04" db="EMBL/GenBank/DDBJ databases">
        <authorList>
            <consortium name="DOE Joint Genome Institute"/>
            <person name="Kuo A."/>
            <person name="Kohler A."/>
            <person name="Nagy L.G."/>
            <person name="Floudas D."/>
            <person name="Copeland A."/>
            <person name="Barry K.W."/>
            <person name="Cichocki N."/>
            <person name="Veneault-Fourrey C."/>
            <person name="LaButti K."/>
            <person name="Lindquist E.A."/>
            <person name="Lipzen A."/>
            <person name="Lundell T."/>
            <person name="Morin E."/>
            <person name="Murat C."/>
            <person name="Sun H."/>
            <person name="Tunlid A."/>
            <person name="Henrissat B."/>
            <person name="Grigoriev I.V."/>
            <person name="Hibbett D.S."/>
            <person name="Martin F."/>
            <person name="Nordberg H.P."/>
            <person name="Cantor M.N."/>
            <person name="Hua S.X."/>
        </authorList>
    </citation>
    <scope>NUCLEOTIDE SEQUENCE [LARGE SCALE GENOMIC DNA]</scope>
    <source>
        <strain evidence="1 2">LaAM-08-1</strain>
    </source>
</reference>
<reference evidence="2" key="2">
    <citation type="submission" date="2015-01" db="EMBL/GenBank/DDBJ databases">
        <title>Evolutionary Origins and Diversification of the Mycorrhizal Mutualists.</title>
        <authorList>
            <consortium name="DOE Joint Genome Institute"/>
            <consortium name="Mycorrhizal Genomics Consortium"/>
            <person name="Kohler A."/>
            <person name="Kuo A."/>
            <person name="Nagy L.G."/>
            <person name="Floudas D."/>
            <person name="Copeland A."/>
            <person name="Barry K.W."/>
            <person name="Cichocki N."/>
            <person name="Veneault-Fourrey C."/>
            <person name="LaButti K."/>
            <person name="Lindquist E.A."/>
            <person name="Lipzen A."/>
            <person name="Lundell T."/>
            <person name="Morin E."/>
            <person name="Murat C."/>
            <person name="Riley R."/>
            <person name="Ohm R."/>
            <person name="Sun H."/>
            <person name="Tunlid A."/>
            <person name="Henrissat B."/>
            <person name="Grigoriev I.V."/>
            <person name="Hibbett D.S."/>
            <person name="Martin F."/>
        </authorList>
    </citation>
    <scope>NUCLEOTIDE SEQUENCE [LARGE SCALE GENOMIC DNA]</scope>
    <source>
        <strain evidence="2">LaAM-08-1</strain>
    </source>
</reference>
<keyword evidence="2" id="KW-1185">Reference proteome</keyword>